<proteinExistence type="predicted"/>
<keyword evidence="3" id="KW-1185">Reference proteome</keyword>
<feature type="compositionally biased region" description="Basic residues" evidence="1">
    <location>
        <begin position="1"/>
        <end position="10"/>
    </location>
</feature>
<accession>A0ABR3Z1R4</accession>
<protein>
    <recommendedName>
        <fullName evidence="4">Erythromycin esterase</fullName>
    </recommendedName>
</protein>
<feature type="compositionally biased region" description="Polar residues" evidence="1">
    <location>
        <begin position="411"/>
        <end position="420"/>
    </location>
</feature>
<name>A0ABR3Z1R4_9PEZI</name>
<dbReference type="EMBL" id="JAWCUI010000034">
    <property type="protein sequence ID" value="KAL1894227.1"/>
    <property type="molecule type" value="Genomic_DNA"/>
</dbReference>
<evidence type="ECO:0008006" key="4">
    <source>
        <dbReference type="Google" id="ProtNLM"/>
    </source>
</evidence>
<evidence type="ECO:0000313" key="3">
    <source>
        <dbReference type="Proteomes" id="UP001583186"/>
    </source>
</evidence>
<feature type="region of interest" description="Disordered" evidence="1">
    <location>
        <begin position="197"/>
        <end position="230"/>
    </location>
</feature>
<evidence type="ECO:0000256" key="1">
    <source>
        <dbReference type="SAM" id="MobiDB-lite"/>
    </source>
</evidence>
<reference evidence="2 3" key="1">
    <citation type="journal article" date="2024" name="IMA Fungus">
        <title>IMA Genome - F19 : A genome assembly and annotation guide to empower mycologists, including annotated draft genome sequences of Ceratocystis pirilliformis, Diaporthe australafricana, Fusarium ophioides, Paecilomyces lecythidis, and Sporothrix stenoceras.</title>
        <authorList>
            <person name="Aylward J."/>
            <person name="Wilson A.M."/>
            <person name="Visagie C.M."/>
            <person name="Spraker J."/>
            <person name="Barnes I."/>
            <person name="Buitendag C."/>
            <person name="Ceriani C."/>
            <person name="Del Mar Angel L."/>
            <person name="du Plessis D."/>
            <person name="Fuchs T."/>
            <person name="Gasser K."/>
            <person name="Kramer D."/>
            <person name="Li W."/>
            <person name="Munsamy K."/>
            <person name="Piso A."/>
            <person name="Price J.L."/>
            <person name="Sonnekus B."/>
            <person name="Thomas C."/>
            <person name="van der Nest A."/>
            <person name="van Dijk A."/>
            <person name="van Heerden A."/>
            <person name="van Vuuren N."/>
            <person name="Yilmaz N."/>
            <person name="Duong T.A."/>
            <person name="van der Merwe N.A."/>
            <person name="Wingfield M.J."/>
            <person name="Wingfield B.D."/>
        </authorList>
    </citation>
    <scope>NUCLEOTIDE SEQUENCE [LARGE SCALE GENOMIC DNA]</scope>
    <source>
        <strain evidence="2 3">CMW 5346</strain>
    </source>
</reference>
<feature type="region of interest" description="Disordered" evidence="1">
    <location>
        <begin position="770"/>
        <end position="904"/>
    </location>
</feature>
<feature type="compositionally biased region" description="Polar residues" evidence="1">
    <location>
        <begin position="459"/>
        <end position="478"/>
    </location>
</feature>
<feature type="compositionally biased region" description="Basic and acidic residues" evidence="1">
    <location>
        <begin position="197"/>
        <end position="207"/>
    </location>
</feature>
<feature type="region of interest" description="Disordered" evidence="1">
    <location>
        <begin position="1"/>
        <end position="179"/>
    </location>
</feature>
<feature type="compositionally biased region" description="Low complexity" evidence="1">
    <location>
        <begin position="421"/>
        <end position="442"/>
    </location>
</feature>
<feature type="compositionally biased region" description="Low complexity" evidence="1">
    <location>
        <begin position="298"/>
        <end position="313"/>
    </location>
</feature>
<organism evidence="2 3">
    <name type="scientific">Sporothrix stenoceras</name>
    <dbReference type="NCBI Taxonomy" id="5173"/>
    <lineage>
        <taxon>Eukaryota</taxon>
        <taxon>Fungi</taxon>
        <taxon>Dikarya</taxon>
        <taxon>Ascomycota</taxon>
        <taxon>Pezizomycotina</taxon>
        <taxon>Sordariomycetes</taxon>
        <taxon>Sordariomycetidae</taxon>
        <taxon>Ophiostomatales</taxon>
        <taxon>Ophiostomataceae</taxon>
        <taxon>Sporothrix</taxon>
    </lineage>
</organism>
<gene>
    <name evidence="2" type="ORF">Sste5346_006013</name>
</gene>
<comment type="caution">
    <text evidence="2">The sequence shown here is derived from an EMBL/GenBank/DDBJ whole genome shotgun (WGS) entry which is preliminary data.</text>
</comment>
<evidence type="ECO:0000313" key="2">
    <source>
        <dbReference type="EMBL" id="KAL1894227.1"/>
    </source>
</evidence>
<feature type="compositionally biased region" description="Polar residues" evidence="1">
    <location>
        <begin position="840"/>
        <end position="870"/>
    </location>
</feature>
<feature type="region of interest" description="Disordered" evidence="1">
    <location>
        <begin position="658"/>
        <end position="686"/>
    </location>
</feature>
<feature type="compositionally biased region" description="Low complexity" evidence="1">
    <location>
        <begin position="254"/>
        <end position="272"/>
    </location>
</feature>
<feature type="compositionally biased region" description="Low complexity" evidence="1">
    <location>
        <begin position="147"/>
        <end position="162"/>
    </location>
</feature>
<sequence>MAPLTRRRSARLASNSKPTGVAATPDLDPLTEQIEEQPSSPVMHAPQTPAGTSPVKPSKSEMRPGKANGAVAPPSSALRLGFTDIGDASRLESPTTAKNNKIAASATMKAVLPEDGNETPSKKRSPLSSISPFTFRFSRLKGKTSTEETASEAAGFASTAASPSKATGTPDLGLSDEARRLMEELREEAQKIRADLEVEREQERAREEEDIANGRKIAKPKSRAGRYSAAHTAEFSKMDSIANHPSAFRASRYTPVKSTATPSAAATPAISTQARGLKRTQSKANLDETPRVKTTRTPAAVPSSAAAASVSPAKRAYNPLFGNDQSHGGIDNKPPQSARKGNLLFPPANANDSPQQPISAAKRIKQNIGDDASSSRPVSRDGSSLPRPAGLASSVSSLSRSHTTASLLTPTKASSSLARSTSVRTPGTSTATTTAATANTSSHLQHKTPTKTPSKTPMQLFSTLKRSATTSSLQTSVRTPPAASTVKTVEAEKPNVSKPAASKPTPIMSRAIGSIKKTTAPTFATARGPAQPNTSTARSVIPVTTSFGPTVMAFSKTPAPPRMADRVMAPRVPATTPRRKLAKRVTFTPGTARAVMSEKSPSLFRSGIPRSALKNTGAQDSDMQVDGKDEIADSPSVRRRLGTTIYYPDLSGHELLRGSSGSDVKEEKGLSPVATLAPPTAPPPSVPGTFTFRSDKTINFGQTSPTGFGSSPGQASLRQVRSSTSAVPKIPGSFPGGSHVGDVFQALVATEGSNKENARPVAIIPHGITNKKRHRVSEAEEEAEEEAAQRAAKKRKNAPVPEGEALLAPRLVGKTVPPSTAGGNSTFGGMRSSPHKMMSPQKSALHKTSPSKTMTPQKTVTFSAAPSASKTPVAGKTPGSAAAKKRPILSMSRLNSLARPKLRK</sequence>
<dbReference type="Proteomes" id="UP001583186">
    <property type="component" value="Unassembled WGS sequence"/>
</dbReference>
<feature type="region of interest" description="Disordered" evidence="1">
    <location>
        <begin position="253"/>
        <end position="506"/>
    </location>
</feature>
<feature type="compositionally biased region" description="Low complexity" evidence="1">
    <location>
        <begin position="374"/>
        <end position="409"/>
    </location>
</feature>